<name>A0ABR7N8Y4_9FIRM</name>
<keyword evidence="3" id="KW-1185">Reference proteome</keyword>
<dbReference type="PROSITE" id="PS51464">
    <property type="entry name" value="SIS"/>
    <property type="match status" value="1"/>
</dbReference>
<dbReference type="InterPro" id="IPR046348">
    <property type="entry name" value="SIS_dom_sf"/>
</dbReference>
<evidence type="ECO:0000259" key="1">
    <source>
        <dbReference type="PROSITE" id="PS51464"/>
    </source>
</evidence>
<dbReference type="Pfam" id="PF01380">
    <property type="entry name" value="SIS"/>
    <property type="match status" value="1"/>
</dbReference>
<evidence type="ECO:0000313" key="2">
    <source>
        <dbReference type="EMBL" id="MBC8572846.1"/>
    </source>
</evidence>
<dbReference type="EMBL" id="JACRSZ010000006">
    <property type="protein sequence ID" value="MBC8572846.1"/>
    <property type="molecule type" value="Genomic_DNA"/>
</dbReference>
<comment type="caution">
    <text evidence="2">The sequence shown here is derived from an EMBL/GenBank/DDBJ whole genome shotgun (WGS) entry which is preliminary data.</text>
</comment>
<dbReference type="PANTHER" id="PTHR10937:SF14">
    <property type="entry name" value="FRUCTOSELYSINE 6-PHOSPHATE DEGLYCASE"/>
    <property type="match status" value="1"/>
</dbReference>
<proteinExistence type="predicted"/>
<feature type="domain" description="SIS" evidence="1">
    <location>
        <begin position="25"/>
        <end position="164"/>
    </location>
</feature>
<evidence type="ECO:0000313" key="3">
    <source>
        <dbReference type="Proteomes" id="UP000657421"/>
    </source>
</evidence>
<dbReference type="CDD" id="cd05009">
    <property type="entry name" value="SIS_GlmS_GlmD_2"/>
    <property type="match status" value="1"/>
</dbReference>
<dbReference type="InterPro" id="IPR035488">
    <property type="entry name" value="FrlB_SIS"/>
</dbReference>
<protein>
    <submittedName>
        <fullName evidence="2">SIS domain-containing protein</fullName>
    </submittedName>
</protein>
<dbReference type="PIRSF" id="PIRSF009290">
    <property type="entry name" value="FrlB"/>
    <property type="match status" value="1"/>
</dbReference>
<dbReference type="Proteomes" id="UP000657421">
    <property type="component" value="Unassembled WGS sequence"/>
</dbReference>
<dbReference type="CDD" id="cd05710">
    <property type="entry name" value="SIS_1"/>
    <property type="match status" value="1"/>
</dbReference>
<organism evidence="2 3">
    <name type="scientific">Jingyaoa shaoxingensis</name>
    <dbReference type="NCBI Taxonomy" id="2763671"/>
    <lineage>
        <taxon>Bacteria</taxon>
        <taxon>Bacillati</taxon>
        <taxon>Bacillota</taxon>
        <taxon>Clostridia</taxon>
        <taxon>Lachnospirales</taxon>
        <taxon>Lachnospiraceae</taxon>
        <taxon>Jingyaoa</taxon>
    </lineage>
</organism>
<accession>A0ABR7N8Y4</accession>
<dbReference type="InterPro" id="IPR024713">
    <property type="entry name" value="Fructosamine_deglycase_FrlB"/>
</dbReference>
<sequence>MQIDEAAIKREHENGISIIEPTQKIVDAICSQGYKNIFYIGIGGTYLYASQFMHIVKQIGSTIPIYLENAADFNVVGNPHFCKDSIVIIASISGDTKEIVELMDHVHAVGAKVLGYVEKKDSPLEKACDYVVTTVGGEYYFWYTVTLRFLANAGDFQKYDQFMEELKCMPENIVNIYKESDNKAKEFADKYCDSDLIYLIGSGNLEDWATCYGMCIMEEMQWMPTRPVSAANFFHGTLEVIERDIPVMLIKGEDKTRVLMDRVEKFVNTISAHVTVFDTREYELKGISEEFRWMLSPLVARSSFQRVSAHLEHNRRHPLGIRRYYRRLDY</sequence>
<dbReference type="PANTHER" id="PTHR10937">
    <property type="entry name" value="GLUCOSAMINE--FRUCTOSE-6-PHOSPHATE AMINOTRANSFERASE, ISOMERIZING"/>
    <property type="match status" value="1"/>
</dbReference>
<dbReference type="InterPro" id="IPR001347">
    <property type="entry name" value="SIS_dom"/>
</dbReference>
<dbReference type="Gene3D" id="3.40.50.10490">
    <property type="entry name" value="Glucose-6-phosphate isomerase like protein, domain 1"/>
    <property type="match status" value="2"/>
</dbReference>
<dbReference type="RefSeq" id="WP_249307875.1">
    <property type="nucleotide sequence ID" value="NZ_JACRSZ010000006.1"/>
</dbReference>
<dbReference type="InterPro" id="IPR035490">
    <property type="entry name" value="GlmS/FrlB_SIS"/>
</dbReference>
<reference evidence="2 3" key="1">
    <citation type="submission" date="2020-08" db="EMBL/GenBank/DDBJ databases">
        <title>Genome public.</title>
        <authorList>
            <person name="Liu C."/>
            <person name="Sun Q."/>
        </authorList>
    </citation>
    <scope>NUCLEOTIDE SEQUENCE [LARGE SCALE GENOMIC DNA]</scope>
    <source>
        <strain evidence="2 3">NSJ-46</strain>
    </source>
</reference>
<gene>
    <name evidence="2" type="ORF">H8716_07100</name>
</gene>
<dbReference type="SUPFAM" id="SSF53697">
    <property type="entry name" value="SIS domain"/>
    <property type="match status" value="1"/>
</dbReference>